<protein>
    <submittedName>
        <fullName evidence="1">Uncharacterized protein</fullName>
    </submittedName>
</protein>
<reference evidence="1 2" key="1">
    <citation type="submission" date="2018-08" db="EMBL/GenBank/DDBJ databases">
        <title>Recombination of ecologically and evolutionarily significant loci maintains genetic cohesion in the Pseudomonas syringae species complex.</title>
        <authorList>
            <person name="Dillon M."/>
            <person name="Thakur S."/>
            <person name="Almeida R.N.D."/>
            <person name="Weir B.S."/>
            <person name="Guttman D.S."/>
        </authorList>
    </citation>
    <scope>NUCLEOTIDE SEQUENCE [LARGE SCALE GENOMIC DNA]</scope>
    <source>
        <strain evidence="1 2">ICMP 3934</strain>
    </source>
</reference>
<evidence type="ECO:0000313" key="2">
    <source>
        <dbReference type="Proteomes" id="UP000282636"/>
    </source>
</evidence>
<organism evidence="1 2">
    <name type="scientific">Pseudomonas syringae pv. theae</name>
    <dbReference type="NCBI Taxonomy" id="103985"/>
    <lineage>
        <taxon>Bacteria</taxon>
        <taxon>Pseudomonadati</taxon>
        <taxon>Pseudomonadota</taxon>
        <taxon>Gammaproteobacteria</taxon>
        <taxon>Pseudomonadales</taxon>
        <taxon>Pseudomonadaceae</taxon>
        <taxon>Pseudomonas</taxon>
        <taxon>Pseudomonas syringae</taxon>
    </lineage>
</organism>
<evidence type="ECO:0000313" key="1">
    <source>
        <dbReference type="EMBL" id="RMT64139.1"/>
    </source>
</evidence>
<dbReference type="Proteomes" id="UP000282636">
    <property type="component" value="Unassembled WGS sequence"/>
</dbReference>
<dbReference type="EMBL" id="RBTL01000236">
    <property type="protein sequence ID" value="RMT64139.1"/>
    <property type="molecule type" value="Genomic_DNA"/>
</dbReference>
<sequence length="80" mass="8567">MTTKLSGSMQNVLKRMGNGDDYDDFGVHGPLSLAARVRTCDALVKRGLMVQTLFGHYLLTETGEALAGNLNAVPGDQQTV</sequence>
<proteinExistence type="predicted"/>
<dbReference type="RefSeq" id="WP_019333452.1">
    <property type="nucleotide sequence ID" value="NZ_BQUM01000005.1"/>
</dbReference>
<gene>
    <name evidence="1" type="ORF">ALP44_01335</name>
</gene>
<comment type="caution">
    <text evidence="1">The sequence shown here is derived from an EMBL/GenBank/DDBJ whole genome shotgun (WGS) entry which is preliminary data.</text>
</comment>
<accession>A0A3M5MVI7</accession>
<name>A0A3M5MVI7_PSESX</name>
<dbReference type="AlphaFoldDB" id="A0A3M5MVI7"/>